<dbReference type="Proteomes" id="UP000198802">
    <property type="component" value="Unassembled WGS sequence"/>
</dbReference>
<evidence type="ECO:0000313" key="2">
    <source>
        <dbReference type="Proteomes" id="UP000198802"/>
    </source>
</evidence>
<gene>
    <name evidence="1" type="ORF">Ga0074812_12588</name>
</gene>
<organism evidence="1 2">
    <name type="scientific">Parafrankia irregularis</name>
    <dbReference type="NCBI Taxonomy" id="795642"/>
    <lineage>
        <taxon>Bacteria</taxon>
        <taxon>Bacillati</taxon>
        <taxon>Actinomycetota</taxon>
        <taxon>Actinomycetes</taxon>
        <taxon>Frankiales</taxon>
        <taxon>Frankiaceae</taxon>
        <taxon>Parafrankia</taxon>
    </lineage>
</organism>
<proteinExistence type="predicted"/>
<evidence type="ECO:0000313" key="1">
    <source>
        <dbReference type="EMBL" id="CUU59197.1"/>
    </source>
</evidence>
<keyword evidence="2" id="KW-1185">Reference proteome</keyword>
<dbReference type="AlphaFoldDB" id="A0A0S4QUJ8"/>
<accession>A0A0S4QUJ8</accession>
<sequence>MVMSGTNRLVKLVFPGLSPLVIEDAAGEGSLVRSECGPGHLRGRWPARVAGS</sequence>
<name>A0A0S4QUJ8_9ACTN</name>
<protein>
    <submittedName>
        <fullName evidence="1">Uncharacterized protein</fullName>
    </submittedName>
</protein>
<dbReference type="EMBL" id="FAOZ01000025">
    <property type="protein sequence ID" value="CUU59197.1"/>
    <property type="molecule type" value="Genomic_DNA"/>
</dbReference>
<reference evidence="2" key="1">
    <citation type="submission" date="2015-11" db="EMBL/GenBank/DDBJ databases">
        <authorList>
            <person name="Varghese N."/>
        </authorList>
    </citation>
    <scope>NUCLEOTIDE SEQUENCE [LARGE SCALE GENOMIC DNA]</scope>
    <source>
        <strain evidence="2">DSM 45899</strain>
    </source>
</reference>